<evidence type="ECO:0000259" key="1">
    <source>
        <dbReference type="Pfam" id="PF00561"/>
    </source>
</evidence>
<dbReference type="PRINTS" id="PR00111">
    <property type="entry name" value="ABHYDROLASE"/>
</dbReference>
<dbReference type="GO" id="GO:0016787">
    <property type="term" value="F:hydrolase activity"/>
    <property type="evidence" value="ECO:0007669"/>
    <property type="project" value="UniProtKB-KW"/>
</dbReference>
<protein>
    <submittedName>
        <fullName evidence="2">Alpha/beta hydrolase</fullName>
    </submittedName>
</protein>
<accession>A0ABT9BRG5</accession>
<dbReference type="Gene3D" id="3.40.50.1820">
    <property type="entry name" value="alpha/beta hydrolase"/>
    <property type="match status" value="1"/>
</dbReference>
<reference evidence="2 3" key="1">
    <citation type="submission" date="2023-07" db="EMBL/GenBank/DDBJ databases">
        <title>Protaetiibacter sp. nov WY-16 isolated from soil.</title>
        <authorList>
            <person name="Liu B."/>
            <person name="Wan Y."/>
        </authorList>
    </citation>
    <scope>NUCLEOTIDE SEQUENCE [LARGE SCALE GENOMIC DNA]</scope>
    <source>
        <strain evidence="2 3">WY-16</strain>
    </source>
</reference>
<dbReference type="PANTHER" id="PTHR43798:SF33">
    <property type="entry name" value="HYDROLASE, PUTATIVE (AFU_ORTHOLOGUE AFUA_2G14860)-RELATED"/>
    <property type="match status" value="1"/>
</dbReference>
<dbReference type="InterPro" id="IPR050266">
    <property type="entry name" value="AB_hydrolase_sf"/>
</dbReference>
<sequence length="265" mass="29109">MSWWRRLRAALSRRRPPLLHVAGDTGEGPVVILIHGIASSAATFRRVIPDLEKHYRCISLELLGFGESPAPEGATYTIEEHVASIKATIASLKLGAPFILVGHSLGGLLSARYAAQNPAQVSRLILVSPPVYLSPMELADPAARAQVSLYLRVYEFLRTNKDFTMATAATISRMLKLGTALEVSERNWSAFILSLQNCIESQTTVADIAAVRVPIDVVYGALDQFLAPGTMRIIGQMRHVTMHRVEVNDHLVRPRLARELVKVIG</sequence>
<evidence type="ECO:0000313" key="3">
    <source>
        <dbReference type="Proteomes" id="UP001241072"/>
    </source>
</evidence>
<dbReference type="SUPFAM" id="SSF53474">
    <property type="entry name" value="alpha/beta-Hydrolases"/>
    <property type="match status" value="1"/>
</dbReference>
<organism evidence="2 3">
    <name type="scientific">Antiquaquibacter soli</name>
    <dbReference type="NCBI Taxonomy" id="3064523"/>
    <lineage>
        <taxon>Bacteria</taxon>
        <taxon>Bacillati</taxon>
        <taxon>Actinomycetota</taxon>
        <taxon>Actinomycetes</taxon>
        <taxon>Micrococcales</taxon>
        <taxon>Microbacteriaceae</taxon>
        <taxon>Antiquaquibacter</taxon>
    </lineage>
</organism>
<keyword evidence="2" id="KW-0378">Hydrolase</keyword>
<dbReference type="Pfam" id="PF00561">
    <property type="entry name" value="Abhydrolase_1"/>
    <property type="match status" value="1"/>
</dbReference>
<proteinExistence type="predicted"/>
<evidence type="ECO:0000313" key="2">
    <source>
        <dbReference type="EMBL" id="MDO7883611.1"/>
    </source>
</evidence>
<gene>
    <name evidence="2" type="ORF">Q5716_15360</name>
</gene>
<keyword evidence="3" id="KW-1185">Reference proteome</keyword>
<dbReference type="RefSeq" id="WP_305004039.1">
    <property type="nucleotide sequence ID" value="NZ_JAUQUB010000007.1"/>
</dbReference>
<feature type="domain" description="AB hydrolase-1" evidence="1">
    <location>
        <begin position="29"/>
        <end position="157"/>
    </location>
</feature>
<name>A0ABT9BRG5_9MICO</name>
<dbReference type="Proteomes" id="UP001241072">
    <property type="component" value="Unassembled WGS sequence"/>
</dbReference>
<comment type="caution">
    <text evidence="2">The sequence shown here is derived from an EMBL/GenBank/DDBJ whole genome shotgun (WGS) entry which is preliminary data.</text>
</comment>
<dbReference type="InterPro" id="IPR000073">
    <property type="entry name" value="AB_hydrolase_1"/>
</dbReference>
<dbReference type="EMBL" id="JAUQUB010000007">
    <property type="protein sequence ID" value="MDO7883611.1"/>
    <property type="molecule type" value="Genomic_DNA"/>
</dbReference>
<dbReference type="PANTHER" id="PTHR43798">
    <property type="entry name" value="MONOACYLGLYCEROL LIPASE"/>
    <property type="match status" value="1"/>
</dbReference>
<dbReference type="InterPro" id="IPR029058">
    <property type="entry name" value="AB_hydrolase_fold"/>
</dbReference>